<dbReference type="AlphaFoldDB" id="A0AAV6M7C2"/>
<evidence type="ECO:0000256" key="3">
    <source>
        <dbReference type="ARBA" id="ARBA00022471"/>
    </source>
</evidence>
<comment type="subcellular location">
    <subcellularLocation>
        <location evidence="1 6">Secreted</location>
    </subcellularLocation>
</comment>
<dbReference type="Proteomes" id="UP000685013">
    <property type="component" value="Chromosome 17"/>
</dbReference>
<dbReference type="PANTHER" id="PTHR31232:SF156">
    <property type="entry name" value="PLANT SELF-INCOMPATIBILITY PROTEIN S1 FAMILY-RELATED"/>
    <property type="match status" value="1"/>
</dbReference>
<keyword evidence="4 6" id="KW-0964">Secreted</keyword>
<keyword evidence="5" id="KW-0732">Signal</keyword>
<dbReference type="InterPro" id="IPR010264">
    <property type="entry name" value="Self-incomp_S1"/>
</dbReference>
<dbReference type="PANTHER" id="PTHR31232">
    <property type="match status" value="1"/>
</dbReference>
<evidence type="ECO:0000256" key="6">
    <source>
        <dbReference type="RuleBase" id="RU367044"/>
    </source>
</evidence>
<dbReference type="GO" id="GO:0060320">
    <property type="term" value="P:rejection of self pollen"/>
    <property type="evidence" value="ECO:0007669"/>
    <property type="project" value="UniProtKB-KW"/>
</dbReference>
<protein>
    <recommendedName>
        <fullName evidence="6">S-protein homolog</fullName>
    </recommendedName>
</protein>
<comment type="caution">
    <text evidence="7">The sequence shown here is derived from an EMBL/GenBank/DDBJ whole genome shotgun (WGS) entry which is preliminary data.</text>
</comment>
<evidence type="ECO:0000256" key="4">
    <source>
        <dbReference type="ARBA" id="ARBA00022525"/>
    </source>
</evidence>
<gene>
    <name evidence="7" type="primary">SPH1</name>
    <name evidence="7" type="ORF">SDJN03_26593</name>
</gene>
<evidence type="ECO:0000256" key="1">
    <source>
        <dbReference type="ARBA" id="ARBA00004613"/>
    </source>
</evidence>
<dbReference type="EMBL" id="JAGKQH010000017">
    <property type="protein sequence ID" value="KAG6575954.1"/>
    <property type="molecule type" value="Genomic_DNA"/>
</dbReference>
<dbReference type="GO" id="GO:0005576">
    <property type="term" value="C:extracellular region"/>
    <property type="evidence" value="ECO:0007669"/>
    <property type="project" value="UniProtKB-SubCell"/>
</dbReference>
<organism evidence="7 8">
    <name type="scientific">Cucurbita argyrosperma subsp. sororia</name>
    <dbReference type="NCBI Taxonomy" id="37648"/>
    <lineage>
        <taxon>Eukaryota</taxon>
        <taxon>Viridiplantae</taxon>
        <taxon>Streptophyta</taxon>
        <taxon>Embryophyta</taxon>
        <taxon>Tracheophyta</taxon>
        <taxon>Spermatophyta</taxon>
        <taxon>Magnoliopsida</taxon>
        <taxon>eudicotyledons</taxon>
        <taxon>Gunneridae</taxon>
        <taxon>Pentapetalae</taxon>
        <taxon>rosids</taxon>
        <taxon>fabids</taxon>
        <taxon>Cucurbitales</taxon>
        <taxon>Cucurbitaceae</taxon>
        <taxon>Cucurbiteae</taxon>
        <taxon>Cucurbita</taxon>
    </lineage>
</organism>
<name>A0AAV6M7C2_9ROSI</name>
<keyword evidence="3 6" id="KW-0713">Self-incompatibility</keyword>
<evidence type="ECO:0000313" key="7">
    <source>
        <dbReference type="EMBL" id="KAG6575954.1"/>
    </source>
</evidence>
<reference evidence="7 8" key="1">
    <citation type="journal article" date="2021" name="Hortic Res">
        <title>The domestication of Cucurbita argyrosperma as revealed by the genome of its wild relative.</title>
        <authorList>
            <person name="Barrera-Redondo J."/>
            <person name="Sanchez-de la Vega G."/>
            <person name="Aguirre-Liguori J.A."/>
            <person name="Castellanos-Morales G."/>
            <person name="Gutierrez-Guerrero Y.T."/>
            <person name="Aguirre-Dugua X."/>
            <person name="Aguirre-Planter E."/>
            <person name="Tenaillon M.I."/>
            <person name="Lira-Saade R."/>
            <person name="Eguiarte L.E."/>
        </authorList>
    </citation>
    <scope>NUCLEOTIDE SEQUENCE [LARGE SCALE GENOMIC DNA]</scope>
    <source>
        <strain evidence="7">JBR-2021</strain>
    </source>
</reference>
<evidence type="ECO:0000256" key="2">
    <source>
        <dbReference type="ARBA" id="ARBA00005581"/>
    </source>
</evidence>
<evidence type="ECO:0000256" key="5">
    <source>
        <dbReference type="ARBA" id="ARBA00022729"/>
    </source>
</evidence>
<feature type="non-terminal residue" evidence="7">
    <location>
        <position position="1"/>
    </location>
</feature>
<comment type="similarity">
    <text evidence="2 6">Belongs to the plant self-incompatibility (S1) protein family.</text>
</comment>
<evidence type="ECO:0000313" key="8">
    <source>
        <dbReference type="Proteomes" id="UP000685013"/>
    </source>
</evidence>
<sequence length="149" mass="17039">MSVHCRSQDDDLGLHTLPPTADFSWSFEANFFHTTLFWCRLQKGGGGGGVEAAFKVFWHDARLFEKCGWKNCVWIAKDDGIYIKNFAKGIDELSYTWEVGTMVQEETWKCLSSLEYFDDHDHDNNNHVKLDLSASASASWTRPRPNATQ</sequence>
<accession>A0AAV6M7C2</accession>
<dbReference type="Pfam" id="PF05938">
    <property type="entry name" value="Self-incomp_S1"/>
    <property type="match status" value="1"/>
</dbReference>
<proteinExistence type="inferred from homology"/>
<keyword evidence="8" id="KW-1185">Reference proteome</keyword>